<organism evidence="7 8">
    <name type="scientific">Lingula anatina</name>
    <name type="common">Brachiopod</name>
    <name type="synonym">Lingula unguis</name>
    <dbReference type="NCBI Taxonomy" id="7574"/>
    <lineage>
        <taxon>Eukaryota</taxon>
        <taxon>Metazoa</taxon>
        <taxon>Spiralia</taxon>
        <taxon>Lophotrochozoa</taxon>
        <taxon>Brachiopoda</taxon>
        <taxon>Linguliformea</taxon>
        <taxon>Lingulata</taxon>
        <taxon>Lingulida</taxon>
        <taxon>Linguloidea</taxon>
        <taxon>Lingulidae</taxon>
        <taxon>Lingula</taxon>
    </lineage>
</organism>
<dbReference type="InterPro" id="IPR041661">
    <property type="entry name" value="ZN622/Rei1/Reh1_Znf-C2H2"/>
</dbReference>
<dbReference type="Gene3D" id="3.30.160.60">
    <property type="entry name" value="Classic Zinc Finger"/>
    <property type="match status" value="1"/>
</dbReference>
<evidence type="ECO:0000256" key="3">
    <source>
        <dbReference type="ARBA" id="ARBA00022833"/>
    </source>
</evidence>
<evidence type="ECO:0000256" key="1">
    <source>
        <dbReference type="ARBA" id="ARBA00022723"/>
    </source>
</evidence>
<dbReference type="PROSITE" id="PS00028">
    <property type="entry name" value="ZINC_FINGER_C2H2_1"/>
    <property type="match status" value="1"/>
</dbReference>
<keyword evidence="2 5" id="KW-0863">Zinc-finger</keyword>
<dbReference type="PROSITE" id="PS50157">
    <property type="entry name" value="ZINC_FINGER_C2H2_2"/>
    <property type="match status" value="1"/>
</dbReference>
<sequence length="107" mass="12917">SELFNHMNSEHNFNVGLPDNLVNTDEFLDLLQEKLDNLQCLYCEKNFKDRMTLKEHMRKKQHKRIKPQNPTYDKFYVINYLELGKNWENIQSEHDVAVEDDETDNEE</sequence>
<dbReference type="SUPFAM" id="SSF57667">
    <property type="entry name" value="beta-beta-alpha zinc fingers"/>
    <property type="match status" value="1"/>
</dbReference>
<keyword evidence="3" id="KW-0862">Zinc</keyword>
<feature type="domain" description="C2H2-type" evidence="6">
    <location>
        <begin position="38"/>
        <end position="67"/>
    </location>
</feature>
<gene>
    <name evidence="8" type="primary">LOC106170685</name>
</gene>
<accession>A0A1S3J8C1</accession>
<dbReference type="STRING" id="7574.A0A1S3J8C1"/>
<protein>
    <submittedName>
        <fullName evidence="8">Zinc finger protein 277-like</fullName>
    </submittedName>
</protein>
<name>A0A1S3J8C1_LINAN</name>
<dbReference type="KEGG" id="lak:106170685"/>
<comment type="similarity">
    <text evidence="4">Belongs to the ZNF277 family.</text>
</comment>
<feature type="non-terminal residue" evidence="8">
    <location>
        <position position="1"/>
    </location>
</feature>
<evidence type="ECO:0000313" key="8">
    <source>
        <dbReference type="RefSeq" id="XP_013406109.1"/>
    </source>
</evidence>
<dbReference type="Pfam" id="PF12756">
    <property type="entry name" value="zf-C2H2_2"/>
    <property type="match status" value="1"/>
</dbReference>
<dbReference type="RefSeq" id="XP_013406109.1">
    <property type="nucleotide sequence ID" value="XM_013550655.1"/>
</dbReference>
<dbReference type="InterPro" id="IPR040048">
    <property type="entry name" value="ZNF277"/>
</dbReference>
<evidence type="ECO:0000256" key="5">
    <source>
        <dbReference type="PROSITE-ProRule" id="PRU00042"/>
    </source>
</evidence>
<dbReference type="GeneID" id="106170685"/>
<evidence type="ECO:0000256" key="4">
    <source>
        <dbReference type="ARBA" id="ARBA00034119"/>
    </source>
</evidence>
<dbReference type="PANTHER" id="PTHR13267">
    <property type="entry name" value="ZINC FINGER PROTEIN 277"/>
    <property type="match status" value="1"/>
</dbReference>
<proteinExistence type="inferred from homology"/>
<keyword evidence="7" id="KW-1185">Reference proteome</keyword>
<evidence type="ECO:0000259" key="6">
    <source>
        <dbReference type="PROSITE" id="PS50157"/>
    </source>
</evidence>
<evidence type="ECO:0000313" key="7">
    <source>
        <dbReference type="Proteomes" id="UP000085678"/>
    </source>
</evidence>
<reference evidence="8" key="1">
    <citation type="submission" date="2025-08" db="UniProtKB">
        <authorList>
            <consortium name="RefSeq"/>
        </authorList>
    </citation>
    <scope>IDENTIFICATION</scope>
    <source>
        <tissue evidence="8">Gonads</tissue>
    </source>
</reference>
<evidence type="ECO:0000256" key="2">
    <source>
        <dbReference type="ARBA" id="ARBA00022771"/>
    </source>
</evidence>
<keyword evidence="1" id="KW-0479">Metal-binding</keyword>
<dbReference type="InParanoid" id="A0A1S3J8C1"/>
<dbReference type="OrthoDB" id="278606at2759"/>
<dbReference type="Proteomes" id="UP000085678">
    <property type="component" value="Unplaced"/>
</dbReference>
<dbReference type="InterPro" id="IPR036236">
    <property type="entry name" value="Znf_C2H2_sf"/>
</dbReference>
<dbReference type="GO" id="GO:0008270">
    <property type="term" value="F:zinc ion binding"/>
    <property type="evidence" value="ECO:0007669"/>
    <property type="project" value="UniProtKB-KW"/>
</dbReference>
<dbReference type="PANTHER" id="PTHR13267:SF3">
    <property type="entry name" value="ZINC FINGER PROTEIN 277"/>
    <property type="match status" value="1"/>
</dbReference>
<dbReference type="InterPro" id="IPR013087">
    <property type="entry name" value="Znf_C2H2_type"/>
</dbReference>
<dbReference type="AlphaFoldDB" id="A0A1S3J8C1"/>